<sequence>MAPNEDFGFLRPPSDEKYEETFRSPSNYKPFDTFNLPPGWERKYNQQYGDIYHMRLAGLKPATEKLASDSWEGFTIAGERAFHVRRVLDVRQGQLCWVTGTVYKDMPLKPNILVDLTAERFTPLPAPRPTYIDPANPGLTQTVLEDASGRVRLGGHYLSSVHLTTGITVTALGTENAEGVFEVIEIKVPDLAPQPERWEKSGGELKKSGKEPVPKESSKIAFISGLSLTGTASDGLALDLLTDYLLGYTGFSGNEENSPSSNASKISRLIIAGNSLAKKVIDPKKPKSYRYNAADYNAKPITRLDNFLAEILPSIPVTLMPGETDPANVALPQQGLHRALFPQSRAYCPPPPHGPDHPDKGTVGWFDSVTNPWQGEVEGWRLWGTSGQNVEDALRYLDFSDEDRDMSQESEDSEARMQVMEAMLRWRIGVPTAPDTIWTYPFTTVEPYVFEQSPHLFFTGCQPSFKTAVIQGDIPVRLDAGDTEMADDTAETSVPRVRLLAIPRFKETGELILVDSETLEVEVVRFGVFAGQEDEDEKMTS</sequence>
<dbReference type="EMBL" id="JAPQKH010000003">
    <property type="protein sequence ID" value="KAJ5108975.1"/>
    <property type="molecule type" value="Genomic_DNA"/>
</dbReference>
<dbReference type="InterPro" id="IPR024826">
    <property type="entry name" value="DNA_pol_delta/II_ssu"/>
</dbReference>
<dbReference type="Gene3D" id="3.60.21.50">
    <property type="match status" value="1"/>
</dbReference>
<gene>
    <name evidence="13" type="ORF">N7456_005650</name>
</gene>
<evidence type="ECO:0000256" key="8">
    <source>
        <dbReference type="ARBA" id="ARBA00023242"/>
    </source>
</evidence>
<evidence type="ECO:0000256" key="5">
    <source>
        <dbReference type="ARBA" id="ARBA00022695"/>
    </source>
</evidence>
<reference evidence="13" key="1">
    <citation type="submission" date="2022-11" db="EMBL/GenBank/DDBJ databases">
        <authorList>
            <person name="Petersen C."/>
        </authorList>
    </citation>
    <scope>NUCLEOTIDE SEQUENCE</scope>
    <source>
        <strain evidence="13">IBT 30069</strain>
    </source>
</reference>
<evidence type="ECO:0000313" key="13">
    <source>
        <dbReference type="EMBL" id="KAJ5108975.1"/>
    </source>
</evidence>
<dbReference type="GO" id="GO:0006273">
    <property type="term" value="P:lagging strand elongation"/>
    <property type="evidence" value="ECO:0007669"/>
    <property type="project" value="UniProtKB-ARBA"/>
</dbReference>
<feature type="domain" description="DNA polymerase alpha/delta/epsilon subunit B" evidence="11">
    <location>
        <begin position="220"/>
        <end position="466"/>
    </location>
</feature>
<keyword evidence="14" id="KW-1185">Reference proteome</keyword>
<dbReference type="PANTHER" id="PTHR10416:SF0">
    <property type="entry name" value="DNA POLYMERASE DELTA SUBUNIT 2"/>
    <property type="match status" value="1"/>
</dbReference>
<dbReference type="GO" id="GO:0006281">
    <property type="term" value="P:DNA repair"/>
    <property type="evidence" value="ECO:0007669"/>
    <property type="project" value="UniProtKB-ARBA"/>
</dbReference>
<keyword evidence="4" id="KW-0808">Transferase</keyword>
<dbReference type="GO" id="GO:0043625">
    <property type="term" value="C:delta DNA polymerase complex"/>
    <property type="evidence" value="ECO:0007669"/>
    <property type="project" value="TreeGrafter"/>
</dbReference>
<dbReference type="Pfam" id="PF04042">
    <property type="entry name" value="DNA_pol_E_B"/>
    <property type="match status" value="1"/>
</dbReference>
<evidence type="ECO:0000259" key="12">
    <source>
        <dbReference type="Pfam" id="PF18018"/>
    </source>
</evidence>
<proteinExistence type="inferred from homology"/>
<evidence type="ECO:0000256" key="6">
    <source>
        <dbReference type="ARBA" id="ARBA00022705"/>
    </source>
</evidence>
<evidence type="ECO:0000313" key="14">
    <source>
        <dbReference type="Proteomes" id="UP001149165"/>
    </source>
</evidence>
<feature type="domain" description="DNA polymerase delta subunit OB-fold" evidence="12">
    <location>
        <begin position="47"/>
        <end position="186"/>
    </location>
</feature>
<evidence type="ECO:0000256" key="3">
    <source>
        <dbReference type="ARBA" id="ARBA00012417"/>
    </source>
</evidence>
<comment type="similarity">
    <text evidence="2">Belongs to the DNA polymerase delta/II small subunit family.</text>
</comment>
<name>A0A9W9KJU1_9EURO</name>
<dbReference type="Gene3D" id="2.40.50.430">
    <property type="match status" value="1"/>
</dbReference>
<protein>
    <recommendedName>
        <fullName evidence="3">DNA-directed DNA polymerase</fullName>
        <ecNumber evidence="3">2.7.7.7</ecNumber>
    </recommendedName>
</protein>
<comment type="caution">
    <text evidence="13">The sequence shown here is derived from an EMBL/GenBank/DDBJ whole genome shotgun (WGS) entry which is preliminary data.</text>
</comment>
<dbReference type="Proteomes" id="UP001149165">
    <property type="component" value="Unassembled WGS sequence"/>
</dbReference>
<feature type="region of interest" description="Disordered" evidence="10">
    <location>
        <begin position="1"/>
        <end position="22"/>
    </location>
</feature>
<keyword evidence="6" id="KW-0235">DNA replication</keyword>
<dbReference type="InterPro" id="IPR040663">
    <property type="entry name" value="DNA_pol_D_N"/>
</dbReference>
<keyword evidence="8" id="KW-0539">Nucleus</keyword>
<dbReference type="GO" id="GO:0003677">
    <property type="term" value="F:DNA binding"/>
    <property type="evidence" value="ECO:0007669"/>
    <property type="project" value="InterPro"/>
</dbReference>
<dbReference type="PANTHER" id="PTHR10416">
    <property type="entry name" value="DNA POLYMERASE DELTA SUBUNIT 2"/>
    <property type="match status" value="1"/>
</dbReference>
<dbReference type="Pfam" id="PF18018">
    <property type="entry name" value="DNA_pol_D_N"/>
    <property type="match status" value="1"/>
</dbReference>
<dbReference type="GO" id="GO:0003887">
    <property type="term" value="F:DNA-directed DNA polymerase activity"/>
    <property type="evidence" value="ECO:0007669"/>
    <property type="project" value="UniProtKB-KW"/>
</dbReference>
<feature type="compositionally biased region" description="Basic and acidic residues" evidence="10">
    <location>
        <begin position="13"/>
        <end position="22"/>
    </location>
</feature>
<dbReference type="OrthoDB" id="3763at2759"/>
<evidence type="ECO:0000256" key="4">
    <source>
        <dbReference type="ARBA" id="ARBA00022679"/>
    </source>
</evidence>
<dbReference type="FunFam" id="2.40.50.430:FF:000002">
    <property type="entry name" value="DNA polymerase delta subunit"/>
    <property type="match status" value="1"/>
</dbReference>
<comment type="catalytic activity">
    <reaction evidence="9">
        <text>DNA(n) + a 2'-deoxyribonucleoside 5'-triphosphate = DNA(n+1) + diphosphate</text>
        <dbReference type="Rhea" id="RHEA:22508"/>
        <dbReference type="Rhea" id="RHEA-COMP:17339"/>
        <dbReference type="Rhea" id="RHEA-COMP:17340"/>
        <dbReference type="ChEBI" id="CHEBI:33019"/>
        <dbReference type="ChEBI" id="CHEBI:61560"/>
        <dbReference type="ChEBI" id="CHEBI:173112"/>
        <dbReference type="EC" id="2.7.7.7"/>
    </reaction>
</comment>
<keyword evidence="7" id="KW-0239">DNA-directed DNA polymerase</keyword>
<organism evidence="13 14">
    <name type="scientific">Penicillium angulare</name>
    <dbReference type="NCBI Taxonomy" id="116970"/>
    <lineage>
        <taxon>Eukaryota</taxon>
        <taxon>Fungi</taxon>
        <taxon>Dikarya</taxon>
        <taxon>Ascomycota</taxon>
        <taxon>Pezizomycotina</taxon>
        <taxon>Eurotiomycetes</taxon>
        <taxon>Eurotiomycetidae</taxon>
        <taxon>Eurotiales</taxon>
        <taxon>Aspergillaceae</taxon>
        <taxon>Penicillium</taxon>
    </lineage>
</organism>
<comment type="subcellular location">
    <subcellularLocation>
        <location evidence="1">Nucleus</location>
    </subcellularLocation>
</comment>
<evidence type="ECO:0000256" key="2">
    <source>
        <dbReference type="ARBA" id="ARBA00006035"/>
    </source>
</evidence>
<dbReference type="InterPro" id="IPR007185">
    <property type="entry name" value="DNA_pol_a/d/e_bsu"/>
</dbReference>
<evidence type="ECO:0000256" key="9">
    <source>
        <dbReference type="ARBA" id="ARBA00049244"/>
    </source>
</evidence>
<keyword evidence="5" id="KW-0548">Nucleotidyltransferase</keyword>
<dbReference type="AlphaFoldDB" id="A0A9W9KJU1"/>
<accession>A0A9W9KJU1</accession>
<evidence type="ECO:0000256" key="10">
    <source>
        <dbReference type="SAM" id="MobiDB-lite"/>
    </source>
</evidence>
<evidence type="ECO:0000256" key="1">
    <source>
        <dbReference type="ARBA" id="ARBA00004123"/>
    </source>
</evidence>
<dbReference type="EC" id="2.7.7.7" evidence="3"/>
<evidence type="ECO:0000259" key="11">
    <source>
        <dbReference type="Pfam" id="PF04042"/>
    </source>
</evidence>
<evidence type="ECO:0000256" key="7">
    <source>
        <dbReference type="ARBA" id="ARBA00022932"/>
    </source>
</evidence>
<reference evidence="13" key="2">
    <citation type="journal article" date="2023" name="IMA Fungus">
        <title>Comparative genomic study of the Penicillium genus elucidates a diverse pangenome and 15 lateral gene transfer events.</title>
        <authorList>
            <person name="Petersen C."/>
            <person name="Sorensen T."/>
            <person name="Nielsen M.R."/>
            <person name="Sondergaard T.E."/>
            <person name="Sorensen J.L."/>
            <person name="Fitzpatrick D.A."/>
            <person name="Frisvad J.C."/>
            <person name="Nielsen K.L."/>
        </authorList>
    </citation>
    <scope>NUCLEOTIDE SEQUENCE</scope>
    <source>
        <strain evidence="13">IBT 30069</strain>
    </source>
</reference>